<comment type="caution">
    <text evidence="3">The sequence shown here is derived from an EMBL/GenBank/DDBJ whole genome shotgun (WGS) entry which is preliminary data.</text>
</comment>
<dbReference type="RefSeq" id="WP_310918387.1">
    <property type="nucleotide sequence ID" value="NZ_JAMQON010000001.1"/>
</dbReference>
<evidence type="ECO:0000313" key="4">
    <source>
        <dbReference type="Proteomes" id="UP001259659"/>
    </source>
</evidence>
<feature type="region of interest" description="Disordered" evidence="1">
    <location>
        <begin position="1"/>
        <end position="21"/>
    </location>
</feature>
<dbReference type="CDD" id="cd00090">
    <property type="entry name" value="HTH_ARSR"/>
    <property type="match status" value="1"/>
</dbReference>
<dbReference type="Gene3D" id="1.10.10.10">
    <property type="entry name" value="Winged helix-like DNA-binding domain superfamily/Winged helix DNA-binding domain"/>
    <property type="match status" value="1"/>
</dbReference>
<evidence type="ECO:0000313" key="3">
    <source>
        <dbReference type="EMBL" id="MDS0258824.1"/>
    </source>
</evidence>
<dbReference type="SUPFAM" id="SSF46785">
    <property type="entry name" value="Winged helix' DNA-binding domain"/>
    <property type="match status" value="1"/>
</dbReference>
<dbReference type="InterPro" id="IPR036388">
    <property type="entry name" value="WH-like_DNA-bd_sf"/>
</dbReference>
<keyword evidence="4" id="KW-1185">Reference proteome</keyword>
<dbReference type="InterPro" id="IPR011991">
    <property type="entry name" value="ArsR-like_HTH"/>
</dbReference>
<organism evidence="3 4">
    <name type="scientific">Haloarcula saliterrae</name>
    <dbReference type="NCBI Taxonomy" id="2950534"/>
    <lineage>
        <taxon>Archaea</taxon>
        <taxon>Methanobacteriati</taxon>
        <taxon>Methanobacteriota</taxon>
        <taxon>Stenosarchaea group</taxon>
        <taxon>Halobacteria</taxon>
        <taxon>Halobacteriales</taxon>
        <taxon>Haloarculaceae</taxon>
        <taxon>Haloarcula</taxon>
    </lineage>
</organism>
<evidence type="ECO:0000256" key="1">
    <source>
        <dbReference type="SAM" id="MobiDB-lite"/>
    </source>
</evidence>
<sequence length="121" mass="12917">MTASAEAGSGPSGSADSGNAALTETTTADLLDLLDDAHAREILVALVGEPKSARDIVSACSCSRPTVYRRLERLNDAGLVDSSMQYDEDGHHRKLFRRRLDSVAVELSDGGWSVRVDTVGR</sequence>
<proteinExistence type="predicted"/>
<dbReference type="Pfam" id="PF25213">
    <property type="entry name" value="HVO_A0261_N"/>
    <property type="match status" value="1"/>
</dbReference>
<gene>
    <name evidence="3" type="ORF">NDI56_05380</name>
</gene>
<name>A0ABU2F993_9EURY</name>
<reference evidence="3 4" key="1">
    <citation type="submission" date="2022-06" db="EMBL/GenBank/DDBJ databases">
        <title>Haloarcula sp. a new haloarchaeum isolate from saline soil.</title>
        <authorList>
            <person name="Strakova D."/>
            <person name="Galisteo C."/>
            <person name="Sanchez-Porro C."/>
            <person name="Ventosa A."/>
        </authorList>
    </citation>
    <scope>NUCLEOTIDE SEQUENCE [LARGE SCALE GENOMIC DNA]</scope>
    <source>
        <strain evidence="3 4">S1CR25-12</strain>
    </source>
</reference>
<evidence type="ECO:0000259" key="2">
    <source>
        <dbReference type="Pfam" id="PF25213"/>
    </source>
</evidence>
<accession>A0ABU2F993</accession>
<feature type="domain" description="HVO-A0261-like N-terminal" evidence="2">
    <location>
        <begin position="32"/>
        <end position="83"/>
    </location>
</feature>
<dbReference type="EMBL" id="JAMQON010000001">
    <property type="protein sequence ID" value="MDS0258824.1"/>
    <property type="molecule type" value="Genomic_DNA"/>
</dbReference>
<dbReference type="InterPro" id="IPR036390">
    <property type="entry name" value="WH_DNA-bd_sf"/>
</dbReference>
<protein>
    <submittedName>
        <fullName evidence="3">Helix-turn-helix domain-containing protein</fullName>
    </submittedName>
</protein>
<dbReference type="Proteomes" id="UP001259659">
    <property type="component" value="Unassembled WGS sequence"/>
</dbReference>
<dbReference type="InterPro" id="IPR057527">
    <property type="entry name" value="HVO_A0261-like_N"/>
</dbReference>